<evidence type="ECO:0000313" key="5">
    <source>
        <dbReference type="Proteomes" id="UP000831562"/>
    </source>
</evidence>
<dbReference type="InterPro" id="IPR010231">
    <property type="entry name" value="SUF_FeS_clus_asmbl_SufB"/>
</dbReference>
<feature type="domain" description="SUF system FeS cluster assembly SufBD N-terminal" evidence="3">
    <location>
        <begin position="134"/>
        <end position="206"/>
    </location>
</feature>
<comment type="similarity">
    <text evidence="1">Belongs to the iron-sulfur cluster assembly SufBD family.</text>
</comment>
<dbReference type="Pfam" id="PF01458">
    <property type="entry name" value="SUFBD_core"/>
    <property type="match status" value="1"/>
</dbReference>
<protein>
    <submittedName>
        <fullName evidence="4">Fe-S cluster assembly protein SufB</fullName>
    </submittedName>
</protein>
<dbReference type="AlphaFoldDB" id="A0A9E7DCH1"/>
<evidence type="ECO:0000313" key="4">
    <source>
        <dbReference type="EMBL" id="UQF78580.1"/>
    </source>
</evidence>
<dbReference type="SUPFAM" id="SSF101960">
    <property type="entry name" value="Stabilizer of iron transporter SufD"/>
    <property type="match status" value="1"/>
</dbReference>
<proteinExistence type="inferred from homology"/>
<dbReference type="InterPro" id="IPR055346">
    <property type="entry name" value="Fe-S_cluster_assembly_SufBD"/>
</dbReference>
<dbReference type="Proteomes" id="UP000831562">
    <property type="component" value="Chromosome"/>
</dbReference>
<reference evidence="4" key="1">
    <citation type="submission" date="2022-05" db="EMBL/GenBank/DDBJ databases">
        <title>Using nanopore sequencing to obtain complete genomes from saliva samples.</title>
        <authorList>
            <person name="Baker J.L."/>
        </authorList>
    </citation>
    <scope>NUCLEOTIDE SEQUENCE</scope>
    <source>
        <strain evidence="4">JCVI-JB-Lp32</strain>
    </source>
</reference>
<dbReference type="RefSeq" id="WP_314018848.1">
    <property type="nucleotide sequence ID" value="NZ_CAUUSI010000004.1"/>
</dbReference>
<dbReference type="NCBIfam" id="TIGR01980">
    <property type="entry name" value="sufB"/>
    <property type="match status" value="1"/>
</dbReference>
<dbReference type="EMBL" id="CP097092">
    <property type="protein sequence ID" value="UQF78580.1"/>
    <property type="molecule type" value="Genomic_DNA"/>
</dbReference>
<dbReference type="InterPro" id="IPR000825">
    <property type="entry name" value="SUF_FeS_clus_asmbl_SufBD_core"/>
</dbReference>
<dbReference type="InterPro" id="IPR037284">
    <property type="entry name" value="SUF_FeS_clus_asmbl_SufBD_sf"/>
</dbReference>
<name>A0A9E7DCH1_9ACTN</name>
<dbReference type="InterPro" id="IPR045595">
    <property type="entry name" value="SufBD_N"/>
</dbReference>
<evidence type="ECO:0000259" key="2">
    <source>
        <dbReference type="Pfam" id="PF01458"/>
    </source>
</evidence>
<dbReference type="PANTHER" id="PTHR30508">
    <property type="entry name" value="FES CLUSTER ASSEMBLY PROTEIN SUF"/>
    <property type="match status" value="1"/>
</dbReference>
<dbReference type="PANTHER" id="PTHR30508:SF1">
    <property type="entry name" value="UPF0051 PROTEIN ABCI8, CHLOROPLASTIC-RELATED"/>
    <property type="match status" value="1"/>
</dbReference>
<accession>A0A9E7DCH1</accession>
<dbReference type="GO" id="GO:0016226">
    <property type="term" value="P:iron-sulfur cluster assembly"/>
    <property type="evidence" value="ECO:0007669"/>
    <property type="project" value="InterPro"/>
</dbReference>
<feature type="domain" description="SUF system FeS cluster assembly SufBD core" evidence="2">
    <location>
        <begin position="209"/>
        <end position="443"/>
    </location>
</feature>
<gene>
    <name evidence="4" type="primary">sufB</name>
    <name evidence="4" type="ORF">M3I19_02510</name>
</gene>
<evidence type="ECO:0000256" key="1">
    <source>
        <dbReference type="ARBA" id="ARBA00043967"/>
    </source>
</evidence>
<dbReference type="Pfam" id="PF19295">
    <property type="entry name" value="SufBD_N"/>
    <property type="match status" value="1"/>
</dbReference>
<organism evidence="4 5">
    <name type="scientific">Lancefieldella parvula</name>
    <dbReference type="NCBI Taxonomy" id="1382"/>
    <lineage>
        <taxon>Bacteria</taxon>
        <taxon>Bacillati</taxon>
        <taxon>Actinomycetota</taxon>
        <taxon>Coriobacteriia</taxon>
        <taxon>Coriobacteriales</taxon>
        <taxon>Atopobiaceae</taxon>
        <taxon>Lancefieldella</taxon>
    </lineage>
</organism>
<sequence>MSEKKRSEVADVDRSLYDFTKSEEGYERYDDGLTPEIVRAISEKKEEPEWMLQMRLSALETYHQRQMATNWGPSIAGLDLNHISTYVSPKTQQANSWDDVPEDIRDTFDRLGIPQAEAESLAGVGAQYDSEIVYHNMREEVAEQGVIYTTIEDALHDPQWEPVVKEYFGKLIPPSDHKFAALHYAVWSGGSFVYVPKNVTLDYPLQSYFRLNAQGAGQFEHTLIIVEEGADLHFIEGCSAPKYYAANLHAGAVELFVKDGARLRYSTIENWSKNMYNLNTKRAIIGSNAKMEWVSGSFGSHVSYLYPSTIMNGDSSNCEFTGITFAGATQDLDTGCKVIINGSNNSANVDTKSISKDGGVNTFRSAVTVGRKAENARVAFSCQSLMLDNISRSDTIPEMDVRNATAQIGHEATIGRISDDTVLYLMSRGCSEAEARTMVVNGFANPVSKELPMEYAVEMNNLIKLEMEGAIG</sequence>
<evidence type="ECO:0000259" key="3">
    <source>
        <dbReference type="Pfam" id="PF19295"/>
    </source>
</evidence>